<protein>
    <recommendedName>
        <fullName evidence="7">AMP-dependent synthetase/ligase domain-containing protein</fullName>
    </recommendedName>
</protein>
<feature type="domain" description="AMP-dependent synthetase/ligase" evidence="4">
    <location>
        <begin position="100"/>
        <end position="497"/>
    </location>
</feature>
<evidence type="ECO:0000256" key="1">
    <source>
        <dbReference type="ARBA" id="ARBA00006432"/>
    </source>
</evidence>
<dbReference type="Pfam" id="PF00501">
    <property type="entry name" value="AMP-binding"/>
    <property type="match status" value="1"/>
</dbReference>
<proteinExistence type="inferred from homology"/>
<feature type="region of interest" description="Disordered" evidence="3">
    <location>
        <begin position="410"/>
        <end position="431"/>
    </location>
</feature>
<dbReference type="Gene3D" id="3.40.50.12780">
    <property type="entry name" value="N-terminal domain of ligase-like"/>
    <property type="match status" value="1"/>
</dbReference>
<dbReference type="EMBL" id="HBNR01000534">
    <property type="protein sequence ID" value="CAE4560799.1"/>
    <property type="molecule type" value="Transcribed_RNA"/>
</dbReference>
<evidence type="ECO:0000259" key="4">
    <source>
        <dbReference type="Pfam" id="PF00501"/>
    </source>
</evidence>
<evidence type="ECO:0000313" key="6">
    <source>
        <dbReference type="EMBL" id="CAE4560799.1"/>
    </source>
</evidence>
<dbReference type="AlphaFoldDB" id="A0A7S4UF06"/>
<sequence length="654" mass="69619">MKSWTTEGGEGSAFFDTSVSGICSRAKIWAKANNVPEAGVDDAFQKLIGPGGSMEITEAHVRHSDGTTKAPHFAGPSSRGQRYRLFKEGPHLLGDVCALAAQVHGDKPFIAYRGPDSQSTERYTFREAYGIAEGVAAYLHQELGLKKGDRVAQISRNSPEWMISFMAASLGGFIAVPTNSLWVHAEIEYGMNDSGTAVAFADGERAEKILALCREGKLPGLKAVVVSRDPANVAAQGGGATRVLKLADVLAASQGRKLPPVEVSPEDEAFIMYTSGTTGNPKGVVSTHRAVVSALRGVLCYPSIGSLAAQAGASAAPSTPQPQKPQPQPAVICPVPLFHATGSHSVFLLSLLVGRKVVLMHKWDPLEALKLIESEKVTSFVGVPTMSMELLNHPDYDKYDVSSLADVGGGGAAPPAKLSSQTAKKGKSAGQGWGLTESNAMTVLTSSSKDYVRNPASCGRPMPFIDIKVVDEANKELPPGTPGEILIRGVTIMKEYWRKPEATAEAISVDGWFRTGDIGRVDPDGALYIMDRAKDLIIRGGENISSAEVETAIYEHPAVQECSVFSMPDERLGEVVAAAVVQKPGSPALDGAELQKFALQKLAKFKVPTEIYLWNQGEQLPRGATGKIPKRTIKDQIKAGTAACTRILPLPSKL</sequence>
<evidence type="ECO:0000259" key="5">
    <source>
        <dbReference type="Pfam" id="PF13193"/>
    </source>
</evidence>
<evidence type="ECO:0008006" key="7">
    <source>
        <dbReference type="Google" id="ProtNLM"/>
    </source>
</evidence>
<dbReference type="GO" id="GO:0031956">
    <property type="term" value="F:medium-chain fatty acid-CoA ligase activity"/>
    <property type="evidence" value="ECO:0007669"/>
    <property type="project" value="TreeGrafter"/>
</dbReference>
<name>A0A7S4UF06_9DINO</name>
<dbReference type="InterPro" id="IPR042099">
    <property type="entry name" value="ANL_N_sf"/>
</dbReference>
<accession>A0A7S4UF06</accession>
<dbReference type="GO" id="GO:0006631">
    <property type="term" value="P:fatty acid metabolic process"/>
    <property type="evidence" value="ECO:0007669"/>
    <property type="project" value="TreeGrafter"/>
</dbReference>
<feature type="domain" description="AMP-binding enzyme C-terminal" evidence="5">
    <location>
        <begin position="548"/>
        <end position="627"/>
    </location>
</feature>
<dbReference type="Gene3D" id="3.30.300.30">
    <property type="match status" value="1"/>
</dbReference>
<evidence type="ECO:0000256" key="2">
    <source>
        <dbReference type="ARBA" id="ARBA00022598"/>
    </source>
</evidence>
<dbReference type="InterPro" id="IPR000873">
    <property type="entry name" value="AMP-dep_synth/lig_dom"/>
</dbReference>
<dbReference type="InterPro" id="IPR045851">
    <property type="entry name" value="AMP-bd_C_sf"/>
</dbReference>
<dbReference type="PANTHER" id="PTHR43201:SF5">
    <property type="entry name" value="MEDIUM-CHAIN ACYL-COA LIGASE ACSF2, MITOCHONDRIAL"/>
    <property type="match status" value="1"/>
</dbReference>
<reference evidence="6" key="1">
    <citation type="submission" date="2021-01" db="EMBL/GenBank/DDBJ databases">
        <authorList>
            <person name="Corre E."/>
            <person name="Pelletier E."/>
            <person name="Niang G."/>
            <person name="Scheremetjew M."/>
            <person name="Finn R."/>
            <person name="Kale V."/>
            <person name="Holt S."/>
            <person name="Cochrane G."/>
            <person name="Meng A."/>
            <person name="Brown T."/>
            <person name="Cohen L."/>
        </authorList>
    </citation>
    <scope>NUCLEOTIDE SEQUENCE</scope>
    <source>
        <strain evidence="6">CCMP3105</strain>
    </source>
</reference>
<keyword evidence="2" id="KW-0436">Ligase</keyword>
<dbReference type="PROSITE" id="PS00455">
    <property type="entry name" value="AMP_BINDING"/>
    <property type="match status" value="1"/>
</dbReference>
<gene>
    <name evidence="6" type="ORF">AMON00008_LOCUS418</name>
</gene>
<comment type="similarity">
    <text evidence="1">Belongs to the ATP-dependent AMP-binding enzyme family.</text>
</comment>
<evidence type="ECO:0000256" key="3">
    <source>
        <dbReference type="SAM" id="MobiDB-lite"/>
    </source>
</evidence>
<dbReference type="Pfam" id="PF13193">
    <property type="entry name" value="AMP-binding_C"/>
    <property type="match status" value="1"/>
</dbReference>
<organism evidence="6">
    <name type="scientific">Alexandrium monilatum</name>
    <dbReference type="NCBI Taxonomy" id="311494"/>
    <lineage>
        <taxon>Eukaryota</taxon>
        <taxon>Sar</taxon>
        <taxon>Alveolata</taxon>
        <taxon>Dinophyceae</taxon>
        <taxon>Gonyaulacales</taxon>
        <taxon>Pyrocystaceae</taxon>
        <taxon>Alexandrium</taxon>
    </lineage>
</organism>
<dbReference type="InterPro" id="IPR025110">
    <property type="entry name" value="AMP-bd_C"/>
</dbReference>
<dbReference type="PANTHER" id="PTHR43201">
    <property type="entry name" value="ACYL-COA SYNTHETASE"/>
    <property type="match status" value="1"/>
</dbReference>
<dbReference type="InterPro" id="IPR020845">
    <property type="entry name" value="AMP-binding_CS"/>
</dbReference>
<dbReference type="SUPFAM" id="SSF56801">
    <property type="entry name" value="Acetyl-CoA synthetase-like"/>
    <property type="match status" value="1"/>
</dbReference>